<sequence>MKSIESSGGLCGHEDGSEIRPRIGGFPRNQDLHRLNLTERLRKRHVFQNQQDEVFVNVASCKDEILIPTMKIGAQILGSVYNAKELTKDLWNGLLLSLGGAGLIAAILDIGVWPAIILLISLTGCIPCAHAVGVILYSLTPLAAETFDSLVIKRLLISFDGGSFWPSSKAIFDENMSVAIAAGKIAAGGSIFNNLLAMEEISKSFPENAQWTSIFPAFPANLVATATSGPMVPLEFNEWRDHQRSALYKIYDQGFLPKPDRNEIVLERRISIKKRKNWRRFFSFFKTPETSPIITNKERDIAFREYIKSKIEASMDIQKTSAMAINSMGIGALISSLVLFALYFPSLFGVKIPEVLEKIIIIVVNTPTEIISFIAGIFSANKFGAELIEKWWSSIIIDRTIEQMKTPHEGIREIKQKEVNEIYHTKLNKLTYKYGKGVTKLMIVVSETVTNSWNRMWGNTISESLFKKINIGKLALPFYKENEVKEDLTFNLSYLEDDLLKEITEMPGSDEEKFSEFINEISPYHEKHKLSLTESHHYMAILDNLNNTGNFDFERVENYKLVNKSVAEALNFFEKSKNIKSLNKALNNFETNIELKRKILKCGLYGKILHFTASEIDNQDKIEKSELITEEEFNEMKDKITKDIDNYLIQNEGIFVKKEGFSKIFSSKNGENEENKLNSPISLDEIIEKLKNLGIHGNAPEFLANIIHNIESKCEFKKTTKSLIKNLTIPFKNEGETEKIENNLRKQTDNVKKDFEEKLDEEMKKTLTKDDEFKRKKWERLMDLATKRSNLKKYLTRMAKIVRKFVKILDKNKKKLDKQKLVLKDVKKKEDFRNKVDTENEAYKKRMIEKFEFLKINWEEMIEKSEKIPTNVKETLKENGHSFIGYCLAKRFQFVFNDEGQAKTKFYKDNNSYLLKYATEINGILGPRRVDLEYYKKLENKFKENINSKKIYKEIDLILNDYWGNICAIDRDNVQFEKADEWALQTVNTIHNDNFNLADLKFVDIDPDDFNHLNKGSNEWNHITGESFDYITREQLLSIIQKEMEKNIYWQLKEEIEKVWLKTNKNGQHELIVKKELSHVETSIELKEKLKACGLSVYVLKFVLNENQGEEGNRLKSITRFLPKPRFLSKKKKELSENMKKYLENFKNKCKEEIKDLKELNKQITNLNKNNLIIEINKFENKFNEKIKKLEKKNLKNEIKNHEDLGTKTKEYIDRLKEKLVFLVGNLEKLTNKYSVCLILKL</sequence>
<dbReference type="WBParaSite" id="scf7180000423041.g10084">
    <property type="protein sequence ID" value="scf7180000423041.g10084"/>
    <property type="gene ID" value="scf7180000423041.g10084"/>
</dbReference>
<organism evidence="4 5">
    <name type="scientific">Meloidogyne floridensis</name>
    <dbReference type="NCBI Taxonomy" id="298350"/>
    <lineage>
        <taxon>Eukaryota</taxon>
        <taxon>Metazoa</taxon>
        <taxon>Ecdysozoa</taxon>
        <taxon>Nematoda</taxon>
        <taxon>Chromadorea</taxon>
        <taxon>Rhabditida</taxon>
        <taxon>Tylenchina</taxon>
        <taxon>Tylenchomorpha</taxon>
        <taxon>Tylenchoidea</taxon>
        <taxon>Meloidogynidae</taxon>
        <taxon>Meloidogyninae</taxon>
        <taxon>Meloidogyne</taxon>
    </lineage>
</organism>
<keyword evidence="3" id="KW-1133">Transmembrane helix</keyword>
<feature type="transmembrane region" description="Helical" evidence="3">
    <location>
        <begin position="90"/>
        <end position="110"/>
    </location>
</feature>
<proteinExistence type="predicted"/>
<feature type="coiled-coil region" evidence="1">
    <location>
        <begin position="1132"/>
        <end position="1233"/>
    </location>
</feature>
<evidence type="ECO:0000256" key="1">
    <source>
        <dbReference type="SAM" id="Coils"/>
    </source>
</evidence>
<accession>A0A915P0B8</accession>
<evidence type="ECO:0000313" key="5">
    <source>
        <dbReference type="WBParaSite" id="scf7180000423041.g10084"/>
    </source>
</evidence>
<keyword evidence="1" id="KW-0175">Coiled coil</keyword>
<evidence type="ECO:0000256" key="3">
    <source>
        <dbReference type="SAM" id="Phobius"/>
    </source>
</evidence>
<evidence type="ECO:0000256" key="2">
    <source>
        <dbReference type="SAM" id="MobiDB-lite"/>
    </source>
</evidence>
<dbReference type="AlphaFoldDB" id="A0A915P0B8"/>
<name>A0A915P0B8_9BILA</name>
<evidence type="ECO:0000313" key="4">
    <source>
        <dbReference type="Proteomes" id="UP000887560"/>
    </source>
</evidence>
<reference evidence="5" key="1">
    <citation type="submission" date="2022-11" db="UniProtKB">
        <authorList>
            <consortium name="WormBaseParasite"/>
        </authorList>
    </citation>
    <scope>IDENTIFICATION</scope>
</reference>
<feature type="transmembrane region" description="Helical" evidence="3">
    <location>
        <begin position="324"/>
        <end position="344"/>
    </location>
</feature>
<protein>
    <submittedName>
        <fullName evidence="5">Uncharacterized protein</fullName>
    </submittedName>
</protein>
<feature type="region of interest" description="Disordered" evidence="2">
    <location>
        <begin position="1"/>
        <end position="20"/>
    </location>
</feature>
<keyword evidence="3" id="KW-0472">Membrane</keyword>
<keyword evidence="4" id="KW-1185">Reference proteome</keyword>
<dbReference type="Proteomes" id="UP000887560">
    <property type="component" value="Unplaced"/>
</dbReference>
<keyword evidence="3" id="KW-0812">Transmembrane</keyword>
<feature type="transmembrane region" description="Helical" evidence="3">
    <location>
        <begin position="116"/>
        <end position="139"/>
    </location>
</feature>